<evidence type="ECO:0000313" key="5">
    <source>
        <dbReference type="Proteomes" id="UP000437862"/>
    </source>
</evidence>
<gene>
    <name evidence="2" type="ORF">GO485_04355</name>
    <name evidence="3" type="ORF">IP92_01328</name>
</gene>
<dbReference type="EMBL" id="CP046904">
    <property type="protein sequence ID" value="QGZ38357.1"/>
    <property type="molecule type" value="Genomic_DNA"/>
</dbReference>
<evidence type="ECO:0000313" key="3">
    <source>
        <dbReference type="EMBL" id="TWI50099.1"/>
    </source>
</evidence>
<dbReference type="EMBL" id="VLKW01000002">
    <property type="protein sequence ID" value="TWI50099.1"/>
    <property type="molecule type" value="Genomic_DNA"/>
</dbReference>
<feature type="transmembrane region" description="Helical" evidence="1">
    <location>
        <begin position="207"/>
        <end position="228"/>
    </location>
</feature>
<evidence type="ECO:0000256" key="1">
    <source>
        <dbReference type="SAM" id="Phobius"/>
    </source>
</evidence>
<accession>A0A562Q097</accession>
<keyword evidence="5" id="KW-1185">Reference proteome</keyword>
<reference evidence="3" key="2">
    <citation type="submission" date="2019-07" db="EMBL/GenBank/DDBJ databases">
        <authorList>
            <person name="Whitman W."/>
            <person name="Huntemann M."/>
            <person name="Clum A."/>
            <person name="Pillay M."/>
            <person name="Palaniappan K."/>
            <person name="Varghese N."/>
            <person name="Mikhailova N."/>
            <person name="Stamatis D."/>
            <person name="Reddy T."/>
            <person name="Daum C."/>
            <person name="Shapiro N."/>
            <person name="Ivanova N."/>
            <person name="Kyrpides N."/>
            <person name="Woyke T."/>
        </authorList>
    </citation>
    <scope>NUCLEOTIDE SEQUENCE</scope>
    <source>
        <strain evidence="3">CGMCC 1.10685</strain>
    </source>
</reference>
<evidence type="ECO:0000313" key="4">
    <source>
        <dbReference type="Proteomes" id="UP000315112"/>
    </source>
</evidence>
<dbReference type="Proteomes" id="UP000437862">
    <property type="component" value="Chromosome"/>
</dbReference>
<keyword evidence="1" id="KW-0472">Membrane</keyword>
<feature type="transmembrane region" description="Helical" evidence="1">
    <location>
        <begin position="175"/>
        <end position="195"/>
    </location>
</feature>
<proteinExistence type="predicted"/>
<feature type="transmembrane region" description="Helical" evidence="1">
    <location>
        <begin position="135"/>
        <end position="155"/>
    </location>
</feature>
<feature type="transmembrane region" description="Helical" evidence="1">
    <location>
        <begin position="46"/>
        <end position="68"/>
    </location>
</feature>
<sequence>MTAADILNAAVAALALLGAAPWRLLLAAAIFLAVAEGLMFIPRAGFVLKQCVAALLAVQVLAMFRVAALGEPPPLAILLDTAWLAPSTILVLWLCALLPFALGLAVLAMRLGRPGVRFFFGSVLRDRPPPIREFMYAKLVMTVAALPFTFVAPGVVLKGYIGWNALEQGLLAALLYWQAPAVMLVLSLAFETLTAGLQKVLPRRSGAVLVLVSLLCFVLFLFAFTYTLSAKAFGI</sequence>
<reference evidence="3 4" key="1">
    <citation type="journal article" date="2015" name="Stand. Genomic Sci.">
        <title>Genomic Encyclopedia of Bacterial and Archaeal Type Strains, Phase III: the genomes of soil and plant-associated and newly described type strains.</title>
        <authorList>
            <person name="Whitman W.B."/>
            <person name="Woyke T."/>
            <person name="Klenk H.P."/>
            <person name="Zhou Y."/>
            <person name="Lilburn T.G."/>
            <person name="Beck B.J."/>
            <person name="De Vos P."/>
            <person name="Vandamme P."/>
            <person name="Eisen J.A."/>
            <person name="Garrity G."/>
            <person name="Hugenholtz P."/>
            <person name="Kyrpides N.C."/>
        </authorList>
    </citation>
    <scope>NUCLEOTIDE SEQUENCE [LARGE SCALE GENOMIC DNA]</scope>
    <source>
        <strain evidence="3 4">CGMCC 1.10685</strain>
    </source>
</reference>
<feature type="transmembrane region" description="Helical" evidence="1">
    <location>
        <begin position="88"/>
        <end position="109"/>
    </location>
</feature>
<dbReference type="Proteomes" id="UP000315112">
    <property type="component" value="Unassembled WGS sequence"/>
</dbReference>
<keyword evidence="1" id="KW-1133">Transmembrane helix</keyword>
<dbReference type="OrthoDB" id="8756653at2"/>
<dbReference type="AlphaFoldDB" id="A0A562Q097"/>
<name>A0A562Q097_9BURK</name>
<evidence type="ECO:0000313" key="2">
    <source>
        <dbReference type="EMBL" id="QGZ38357.1"/>
    </source>
</evidence>
<protein>
    <submittedName>
        <fullName evidence="3">Uncharacterized protein</fullName>
    </submittedName>
</protein>
<organism evidence="3 4">
    <name type="scientific">Pseudoduganella flava</name>
    <dbReference type="NCBI Taxonomy" id="871742"/>
    <lineage>
        <taxon>Bacteria</taxon>
        <taxon>Pseudomonadati</taxon>
        <taxon>Pseudomonadota</taxon>
        <taxon>Betaproteobacteria</taxon>
        <taxon>Burkholderiales</taxon>
        <taxon>Oxalobacteraceae</taxon>
        <taxon>Telluria group</taxon>
        <taxon>Pseudoduganella</taxon>
    </lineage>
</organism>
<reference evidence="2 5" key="3">
    <citation type="submission" date="2019-12" db="EMBL/GenBank/DDBJ databases">
        <title>Draft Genome Sequences of Six Type Strains of the Genus Massilia.</title>
        <authorList>
            <person name="Miess H."/>
            <person name="Frediansyah A."/>
            <person name="Goeker M."/>
            <person name="Gross H."/>
        </authorList>
    </citation>
    <scope>NUCLEOTIDE SEQUENCE [LARGE SCALE GENOMIC DNA]</scope>
    <source>
        <strain evidence="2 5">DSM 26639</strain>
    </source>
</reference>
<dbReference type="RefSeq" id="WP_145873736.1">
    <property type="nucleotide sequence ID" value="NZ_CP046904.1"/>
</dbReference>
<keyword evidence="1" id="KW-0812">Transmembrane</keyword>
<feature type="transmembrane region" description="Helical" evidence="1">
    <location>
        <begin position="6"/>
        <end position="34"/>
    </location>
</feature>